<evidence type="ECO:0000259" key="5">
    <source>
        <dbReference type="PROSITE" id="PS50802"/>
    </source>
</evidence>
<evidence type="ECO:0000313" key="7">
    <source>
        <dbReference type="Proteomes" id="UP000268162"/>
    </source>
</evidence>
<dbReference type="GO" id="GO:0004843">
    <property type="term" value="F:cysteine-type deubiquitinase activity"/>
    <property type="evidence" value="ECO:0007669"/>
    <property type="project" value="UniProtKB-UniRule"/>
</dbReference>
<dbReference type="PANTHER" id="PTHR13312:SF0">
    <property type="entry name" value="UBIQUITIN THIOESTERASE OTU1"/>
    <property type="match status" value="1"/>
</dbReference>
<proteinExistence type="predicted"/>
<protein>
    <recommendedName>
        <fullName evidence="3">Ubiquitin thioesterase OTU</fullName>
        <ecNumber evidence="3">3.4.19.12</ecNumber>
    </recommendedName>
</protein>
<evidence type="ECO:0000256" key="3">
    <source>
        <dbReference type="RuleBase" id="RU367104"/>
    </source>
</evidence>
<dbReference type="GO" id="GO:0016579">
    <property type="term" value="P:protein deubiquitination"/>
    <property type="evidence" value="ECO:0007669"/>
    <property type="project" value="TreeGrafter"/>
</dbReference>
<comment type="subcellular location">
    <subcellularLocation>
        <location evidence="3">Cytoplasm</location>
    </subcellularLocation>
</comment>
<gene>
    <name evidence="6" type="ORF">BJ085DRAFT_27311</name>
</gene>
<keyword evidence="2 3" id="KW-0378">Hydrolase</keyword>
<reference evidence="7" key="1">
    <citation type="journal article" date="2018" name="Nat. Microbiol.">
        <title>Leveraging single-cell genomics to expand the fungal tree of life.</title>
        <authorList>
            <person name="Ahrendt S.R."/>
            <person name="Quandt C.A."/>
            <person name="Ciobanu D."/>
            <person name="Clum A."/>
            <person name="Salamov A."/>
            <person name="Andreopoulos B."/>
            <person name="Cheng J.F."/>
            <person name="Woyke T."/>
            <person name="Pelin A."/>
            <person name="Henrissat B."/>
            <person name="Reynolds N.K."/>
            <person name="Benny G.L."/>
            <person name="Smith M.E."/>
            <person name="James T.Y."/>
            <person name="Grigoriev I.V."/>
        </authorList>
    </citation>
    <scope>NUCLEOTIDE SEQUENCE [LARGE SCALE GENOMIC DNA]</scope>
    <source>
        <strain evidence="7">RSA 468</strain>
    </source>
</reference>
<dbReference type="GO" id="GO:0005829">
    <property type="term" value="C:cytosol"/>
    <property type="evidence" value="ECO:0007669"/>
    <property type="project" value="TreeGrafter"/>
</dbReference>
<feature type="compositionally biased region" description="Polar residues" evidence="4">
    <location>
        <begin position="132"/>
        <end position="144"/>
    </location>
</feature>
<dbReference type="Proteomes" id="UP000268162">
    <property type="component" value="Unassembled WGS sequence"/>
</dbReference>
<dbReference type="STRING" id="215637.A0A4P9ZV56"/>
<dbReference type="GO" id="GO:0030968">
    <property type="term" value="P:endoplasmic reticulum unfolded protein response"/>
    <property type="evidence" value="ECO:0007669"/>
    <property type="project" value="TreeGrafter"/>
</dbReference>
<evidence type="ECO:0000256" key="1">
    <source>
        <dbReference type="ARBA" id="ARBA00000707"/>
    </source>
</evidence>
<keyword evidence="3" id="KW-0833">Ubl conjugation pathway</keyword>
<feature type="region of interest" description="Disordered" evidence="4">
    <location>
        <begin position="50"/>
        <end position="235"/>
    </location>
</feature>
<dbReference type="EC" id="3.4.19.12" evidence="3"/>
<dbReference type="PANTHER" id="PTHR13312">
    <property type="entry name" value="HIV-INDUCED PROTEIN-7-LIKE PROTEASE"/>
    <property type="match status" value="1"/>
</dbReference>
<dbReference type="CDD" id="cd22745">
    <property type="entry name" value="OTU_OTU1"/>
    <property type="match status" value="1"/>
</dbReference>
<accession>A0A4P9ZV56</accession>
<dbReference type="InterPro" id="IPR038765">
    <property type="entry name" value="Papain-like_cys_pep_sf"/>
</dbReference>
<dbReference type="EMBL" id="ML002643">
    <property type="protein sequence ID" value="RKP36500.1"/>
    <property type="molecule type" value="Genomic_DNA"/>
</dbReference>
<keyword evidence="3" id="KW-0963">Cytoplasm</keyword>
<keyword evidence="7" id="KW-1185">Reference proteome</keyword>
<evidence type="ECO:0000256" key="2">
    <source>
        <dbReference type="ARBA" id="ARBA00022801"/>
    </source>
</evidence>
<comment type="function">
    <text evidence="3">Hydrolase that can remove conjugated ubiquitin from proteins and may therefore play an important regulatory role at the level of protein turnover by preventing degradation.</text>
</comment>
<dbReference type="Pfam" id="PF02338">
    <property type="entry name" value="OTU"/>
    <property type="match status" value="1"/>
</dbReference>
<feature type="domain" description="OTU" evidence="5">
    <location>
        <begin position="391"/>
        <end position="516"/>
    </location>
</feature>
<sequence>MFQDRYYRTDRGVSTSDPLDLRSGFAHSLFEPMAAAAAAATAFSIPITIHSSSSSSSSSSGSRPSSSSSRTSSPAPREFPYRPQNYSRSSSRDRSRSRSRSPSPSPFFARNSPSPSPSSFGGPSFFSRSPYGQPSTTSGSSSWRHVSEAVESAAEDEAGDSQTNQFRFGTFNHRSRWTPSDQDNDNHGVGSIHRPQARAATSAALRSYLGLDDDDASSPEDDHDHDSTPPAPLGRQDFDQFQELFRKHFDMRPPLSRPTSPSPHSIYRQSSSSTSSAASSPPTSTTNQPILRSWFPSEPEPEPYTVNGRHPNGTAYGEHWFPNSPVPVRNDTDLSDSEDGIVHFRVPQLKTVTPPNSSQSTSSYRSGEKSYSIDGGHKYPLIYVPWRNRYLARRVAVSNGSCLFHALAFATKNRYGRAQSLRRYVSRYIVKYPDVYYEAAAASPTRTAEEYAERILHPREWGGALEISILSQLFQMEIKSLYIHDGRIDHYGEHMGYSEVALLLYTGSHYDAVGMTDHLDESYEDDQTVFPVEDGSIIAALHKLGDKIVASKAA</sequence>
<feature type="compositionally biased region" description="Low complexity" evidence="4">
    <location>
        <begin position="51"/>
        <end position="74"/>
    </location>
</feature>
<keyword evidence="3" id="KW-0645">Protease</keyword>
<feature type="compositionally biased region" description="Low complexity" evidence="4">
    <location>
        <begin position="253"/>
        <end position="286"/>
    </location>
</feature>
<comment type="catalytic activity">
    <reaction evidence="1 3">
        <text>Thiol-dependent hydrolysis of ester, thioester, amide, peptide and isopeptide bonds formed by the C-terminal Gly of ubiquitin (a 76-residue protein attached to proteins as an intracellular targeting signal).</text>
        <dbReference type="EC" id="3.4.19.12"/>
    </reaction>
</comment>
<dbReference type="GO" id="GO:0005634">
    <property type="term" value="C:nucleus"/>
    <property type="evidence" value="ECO:0007669"/>
    <property type="project" value="TreeGrafter"/>
</dbReference>
<dbReference type="Gene3D" id="3.90.70.80">
    <property type="match status" value="1"/>
</dbReference>
<dbReference type="InterPro" id="IPR003323">
    <property type="entry name" value="OTU_dom"/>
</dbReference>
<organism evidence="6 7">
    <name type="scientific">Dimargaris cristalligena</name>
    <dbReference type="NCBI Taxonomy" id="215637"/>
    <lineage>
        <taxon>Eukaryota</taxon>
        <taxon>Fungi</taxon>
        <taxon>Fungi incertae sedis</taxon>
        <taxon>Zoopagomycota</taxon>
        <taxon>Kickxellomycotina</taxon>
        <taxon>Dimargaritomycetes</taxon>
        <taxon>Dimargaritales</taxon>
        <taxon>Dimargaritaceae</taxon>
        <taxon>Dimargaris</taxon>
    </lineage>
</organism>
<evidence type="ECO:0000256" key="4">
    <source>
        <dbReference type="SAM" id="MobiDB-lite"/>
    </source>
</evidence>
<feature type="compositionally biased region" description="Polar residues" evidence="4">
    <location>
        <begin position="350"/>
        <end position="365"/>
    </location>
</feature>
<feature type="compositionally biased region" description="Low complexity" evidence="4">
    <location>
        <begin position="100"/>
        <end position="130"/>
    </location>
</feature>
<keyword evidence="3" id="KW-0788">Thiol protease</keyword>
<dbReference type="AlphaFoldDB" id="A0A4P9ZV56"/>
<dbReference type="PROSITE" id="PS50802">
    <property type="entry name" value="OTU"/>
    <property type="match status" value="1"/>
</dbReference>
<name>A0A4P9ZV56_9FUNG</name>
<dbReference type="GO" id="GO:0036503">
    <property type="term" value="P:ERAD pathway"/>
    <property type="evidence" value="ECO:0007669"/>
    <property type="project" value="TreeGrafter"/>
</dbReference>
<feature type="region of interest" description="Disordered" evidence="4">
    <location>
        <begin position="251"/>
        <end position="370"/>
    </location>
</feature>
<dbReference type="SUPFAM" id="SSF54001">
    <property type="entry name" value="Cysteine proteinases"/>
    <property type="match status" value="1"/>
</dbReference>
<evidence type="ECO:0000313" key="6">
    <source>
        <dbReference type="EMBL" id="RKP36500.1"/>
    </source>
</evidence>